<keyword evidence="1" id="KW-0472">Membrane</keyword>
<feature type="transmembrane region" description="Helical" evidence="1">
    <location>
        <begin position="171"/>
        <end position="188"/>
    </location>
</feature>
<accession>A0ABX7YJY0</accession>
<keyword evidence="1" id="KW-0812">Transmembrane</keyword>
<dbReference type="Proteomes" id="UP000677616">
    <property type="component" value="Chromosome"/>
</dbReference>
<keyword evidence="1" id="KW-1133">Transmembrane helix</keyword>
<dbReference type="RefSeq" id="WP_212570257.1">
    <property type="nucleotide sequence ID" value="NZ_CP073084.1"/>
</dbReference>
<organism evidence="2 3">
    <name type="scientific">Streptococcus oriscaviae</name>
    <dbReference type="NCBI Taxonomy" id="2781599"/>
    <lineage>
        <taxon>Bacteria</taxon>
        <taxon>Bacillati</taxon>
        <taxon>Bacillota</taxon>
        <taxon>Bacilli</taxon>
        <taxon>Lactobacillales</taxon>
        <taxon>Streptococcaceae</taxon>
        <taxon>Streptococcus</taxon>
    </lineage>
</organism>
<reference evidence="2 3" key="1">
    <citation type="submission" date="2021-04" db="EMBL/GenBank/DDBJ databases">
        <title>Complete genome sequence of a novel Streptococcus species.</title>
        <authorList>
            <person name="Teng J.L.L."/>
        </authorList>
    </citation>
    <scope>NUCLEOTIDE SEQUENCE [LARGE SCALE GENOMIC DNA]</scope>
    <source>
        <strain evidence="2 3">HKU75</strain>
    </source>
</reference>
<name>A0ABX7YJY0_9STRE</name>
<keyword evidence="3" id="KW-1185">Reference proteome</keyword>
<proteinExistence type="predicted"/>
<evidence type="ECO:0008006" key="4">
    <source>
        <dbReference type="Google" id="ProtNLM"/>
    </source>
</evidence>
<gene>
    <name evidence="2" type="ORF">INT76_09600</name>
</gene>
<evidence type="ECO:0000256" key="1">
    <source>
        <dbReference type="SAM" id="Phobius"/>
    </source>
</evidence>
<protein>
    <recommendedName>
        <fullName evidence="4">DUF2812 domain-containing protein</fullName>
    </recommendedName>
</protein>
<feature type="transmembrane region" description="Helical" evidence="1">
    <location>
        <begin position="147"/>
        <end position="165"/>
    </location>
</feature>
<evidence type="ECO:0000313" key="3">
    <source>
        <dbReference type="Proteomes" id="UP000677616"/>
    </source>
</evidence>
<dbReference type="EMBL" id="CP073084">
    <property type="protein sequence ID" value="QUE54070.1"/>
    <property type="molecule type" value="Genomic_DNA"/>
</dbReference>
<evidence type="ECO:0000313" key="2">
    <source>
        <dbReference type="EMBL" id="QUE54070.1"/>
    </source>
</evidence>
<sequence length="214" mass="25382">MLDQEDLQLIEQFNAENLQQKNRIAEEYRHYDIPNVYKNDRAKEAPTYELYLMNKIELSPEDEKAIDKLGVKAGNFERVRHLTSQVMSSEEWYQSVYGIGFFEQFNMNELSWYLYDAAILMSKLEGANRWFHTLELSEVERRKKGNYLWWILGFLLFLFAGELLSYGLKNAHMLLIYIVLMLGLGYFIKNSQERKKVELSHIQKEKQEAQGCLD</sequence>